<dbReference type="AlphaFoldDB" id="A0A7R5KIG9"/>
<gene>
    <name evidence="3" type="primary">LOC114001619</name>
</gene>
<reference evidence="3" key="1">
    <citation type="submission" date="2025-08" db="UniProtKB">
        <authorList>
            <consortium name="RefSeq"/>
        </authorList>
    </citation>
    <scope>IDENTIFICATION</scope>
    <source>
        <tissue evidence="3">Muscle</tissue>
    </source>
</reference>
<evidence type="ECO:0000313" key="3">
    <source>
        <dbReference type="RefSeq" id="XP_039241296.1"/>
    </source>
</evidence>
<proteinExistence type="predicted"/>
<organism evidence="2 3">
    <name type="scientific">Pipra filicauda</name>
    <name type="common">Wire-tailed manakin</name>
    <dbReference type="NCBI Taxonomy" id="649802"/>
    <lineage>
        <taxon>Eukaryota</taxon>
        <taxon>Metazoa</taxon>
        <taxon>Chordata</taxon>
        <taxon>Craniata</taxon>
        <taxon>Vertebrata</taxon>
        <taxon>Euteleostomi</taxon>
        <taxon>Archelosauria</taxon>
        <taxon>Archosauria</taxon>
        <taxon>Dinosauria</taxon>
        <taxon>Saurischia</taxon>
        <taxon>Theropoda</taxon>
        <taxon>Coelurosauria</taxon>
        <taxon>Aves</taxon>
        <taxon>Neognathae</taxon>
        <taxon>Neoaves</taxon>
        <taxon>Telluraves</taxon>
        <taxon>Australaves</taxon>
        <taxon>Passeriformes</taxon>
        <taxon>Pipridae</taxon>
        <taxon>Pipra</taxon>
    </lineage>
</organism>
<sequence>MTMAGRRWLVSPVQGLLLCILALHIRLQDSLAPAEHDTVANSTVVAAKNALWVAAATKNASVVTTAVKNTTKDAVLVATTKDATVVATTKGAVLVATKNARAMVTKNAVVVATTKNASEVATKNASVVTTAVKNTTKGAAVVATTKDATVVATTKGAAVVATTKGAAVVATTKDAAVVATTKGAAVVAATKDARAVATKNAAVVAATKDATVVATTKNARAVATKNAAVVAATKNARAVVAATKNASELATKNASVVATVSNTSVASTGNASVATNTSVNGAQETVLTCQSFQCSGERCYQDEAHSNRTVTCHNETYCELYRFSSTNYTAGCSSRCGVGLCRTNGSESRQQCALECCATPLCLQLNASTYGDLPPTTAPPRTTNTTHRPPPQNGKVCTAFSCHGDGCFKGWKTVARCILGQDFCEMKRTGLNYMAGCSKACKAARPVCASGMKATCYQECCPATPKASCLKLDGKIHVNSAGQG</sequence>
<keyword evidence="2" id="KW-1185">Reference proteome</keyword>
<dbReference type="RefSeq" id="XP_039241296.1">
    <property type="nucleotide sequence ID" value="XM_039385362.1"/>
</dbReference>
<evidence type="ECO:0000256" key="1">
    <source>
        <dbReference type="SAM" id="SignalP"/>
    </source>
</evidence>
<dbReference type="GeneID" id="114001619"/>
<accession>A0A7R5KIG9</accession>
<name>A0A7R5KIG9_9PASS</name>
<keyword evidence="1" id="KW-0732">Signal</keyword>
<dbReference type="InParanoid" id="A0A7R5KIG9"/>
<feature type="signal peptide" evidence="1">
    <location>
        <begin position="1"/>
        <end position="15"/>
    </location>
</feature>
<dbReference type="Proteomes" id="UP000504627">
    <property type="component" value="Unplaced"/>
</dbReference>
<evidence type="ECO:0000313" key="2">
    <source>
        <dbReference type="Proteomes" id="UP000504627"/>
    </source>
</evidence>
<protein>
    <submittedName>
        <fullName evidence="3">Uncharacterized protein LOC114001619</fullName>
    </submittedName>
</protein>
<feature type="chain" id="PRO_5030909840" evidence="1">
    <location>
        <begin position="16"/>
        <end position="484"/>
    </location>
</feature>